<dbReference type="SUPFAM" id="SSF52091">
    <property type="entry name" value="SpoIIaa-like"/>
    <property type="match status" value="1"/>
</dbReference>
<dbReference type="InterPro" id="IPR036513">
    <property type="entry name" value="STAS_dom_sf"/>
</dbReference>
<evidence type="ECO:0000313" key="5">
    <source>
        <dbReference type="Proteomes" id="UP000542742"/>
    </source>
</evidence>
<dbReference type="PANTHER" id="PTHR33495">
    <property type="entry name" value="ANTI-SIGMA FACTOR ANTAGONIST TM_1081-RELATED-RELATED"/>
    <property type="match status" value="1"/>
</dbReference>
<reference evidence="4 5" key="1">
    <citation type="submission" date="2020-08" db="EMBL/GenBank/DDBJ databases">
        <title>Sequencing the genomes of 1000 actinobacteria strains.</title>
        <authorList>
            <person name="Klenk H.-P."/>
        </authorList>
    </citation>
    <scope>NUCLEOTIDE SEQUENCE [LARGE SCALE GENOMIC DNA]</scope>
    <source>
        <strain evidence="4 5">DSM 45518</strain>
    </source>
</reference>
<name>A0A7W7CS44_9ACTN</name>
<dbReference type="InterPro" id="IPR002645">
    <property type="entry name" value="STAS_dom"/>
</dbReference>
<dbReference type="AlphaFoldDB" id="A0A7W7CS44"/>
<dbReference type="PANTHER" id="PTHR33495:SF2">
    <property type="entry name" value="ANTI-SIGMA FACTOR ANTAGONIST TM_1081-RELATED"/>
    <property type="match status" value="1"/>
</dbReference>
<dbReference type="InterPro" id="IPR003658">
    <property type="entry name" value="Anti-sigma_ant"/>
</dbReference>
<protein>
    <recommendedName>
        <fullName evidence="2">Anti-sigma factor antagonist</fullName>
    </recommendedName>
</protein>
<dbReference type="RefSeq" id="WP_184951963.1">
    <property type="nucleotide sequence ID" value="NZ_BOMC01000080.1"/>
</dbReference>
<dbReference type="Gene3D" id="3.30.750.24">
    <property type="entry name" value="STAS domain"/>
    <property type="match status" value="1"/>
</dbReference>
<accession>A0A7W7CS44</accession>
<evidence type="ECO:0000259" key="3">
    <source>
        <dbReference type="PROSITE" id="PS50801"/>
    </source>
</evidence>
<evidence type="ECO:0000313" key="4">
    <source>
        <dbReference type="EMBL" id="MBB4693334.1"/>
    </source>
</evidence>
<dbReference type="NCBIfam" id="TIGR00377">
    <property type="entry name" value="ant_ant_sig"/>
    <property type="match status" value="1"/>
</dbReference>
<gene>
    <name evidence="4" type="ORF">BKA14_003482</name>
</gene>
<dbReference type="CDD" id="cd07043">
    <property type="entry name" value="STAS_anti-anti-sigma_factors"/>
    <property type="match status" value="1"/>
</dbReference>
<keyword evidence="5" id="KW-1185">Reference proteome</keyword>
<dbReference type="GO" id="GO:0043856">
    <property type="term" value="F:anti-sigma factor antagonist activity"/>
    <property type="evidence" value="ECO:0007669"/>
    <property type="project" value="InterPro"/>
</dbReference>
<feature type="domain" description="STAS" evidence="3">
    <location>
        <begin position="2"/>
        <end position="95"/>
    </location>
</feature>
<comment type="similarity">
    <text evidence="1 2">Belongs to the anti-sigma-factor antagonist family.</text>
</comment>
<evidence type="ECO:0000256" key="2">
    <source>
        <dbReference type="RuleBase" id="RU003749"/>
    </source>
</evidence>
<comment type="caution">
    <text evidence="4">The sequence shown here is derived from an EMBL/GenBank/DDBJ whole genome shotgun (WGS) entry which is preliminary data.</text>
</comment>
<dbReference type="PROSITE" id="PS50801">
    <property type="entry name" value="STAS"/>
    <property type="match status" value="1"/>
</dbReference>
<dbReference type="Pfam" id="PF01740">
    <property type="entry name" value="STAS"/>
    <property type="match status" value="1"/>
</dbReference>
<proteinExistence type="inferred from homology"/>
<evidence type="ECO:0000256" key="1">
    <source>
        <dbReference type="ARBA" id="ARBA00009013"/>
    </source>
</evidence>
<organism evidence="4 5">
    <name type="scientific">Paractinoplanes abujensis</name>
    <dbReference type="NCBI Taxonomy" id="882441"/>
    <lineage>
        <taxon>Bacteria</taxon>
        <taxon>Bacillati</taxon>
        <taxon>Actinomycetota</taxon>
        <taxon>Actinomycetes</taxon>
        <taxon>Micromonosporales</taxon>
        <taxon>Micromonosporaceae</taxon>
        <taxon>Paractinoplanes</taxon>
    </lineage>
</organism>
<dbReference type="EMBL" id="JACHMF010000001">
    <property type="protein sequence ID" value="MBB4693334.1"/>
    <property type="molecule type" value="Genomic_DNA"/>
</dbReference>
<dbReference type="Proteomes" id="UP000542742">
    <property type="component" value="Unassembled WGS sequence"/>
</dbReference>
<sequence length="117" mass="12197">MNITVHREQDGTVRLTPAGNLDMATAGDLDQHVADVFAGESAHTLIVNASEVAFCDSSGIHALLRARETAHRYGAAFQLSSPTGITRRTLEVTGLLTPLTTLSTSEGSGHGSAAARP</sequence>